<evidence type="ECO:0000256" key="1">
    <source>
        <dbReference type="SAM" id="MobiDB-lite"/>
    </source>
</evidence>
<proteinExistence type="predicted"/>
<feature type="region of interest" description="Disordered" evidence="1">
    <location>
        <begin position="1"/>
        <end position="30"/>
    </location>
</feature>
<evidence type="ECO:0000313" key="3">
    <source>
        <dbReference type="Proteomes" id="UP000775213"/>
    </source>
</evidence>
<dbReference type="Proteomes" id="UP000775213">
    <property type="component" value="Unassembled WGS sequence"/>
</dbReference>
<feature type="region of interest" description="Disordered" evidence="1">
    <location>
        <begin position="179"/>
        <end position="200"/>
    </location>
</feature>
<dbReference type="PANTHER" id="PTHR33431">
    <property type="entry name" value="ENABLED-LIKE PROTEIN (DUF1635)"/>
    <property type="match status" value="1"/>
</dbReference>
<dbReference type="InterPro" id="IPR012862">
    <property type="entry name" value="DUF1635"/>
</dbReference>
<reference evidence="2 3" key="1">
    <citation type="journal article" date="2021" name="Hortic Res">
        <title>Chromosome-scale assembly of the Dendrobium chrysotoxum genome enhances the understanding of orchid evolution.</title>
        <authorList>
            <person name="Zhang Y."/>
            <person name="Zhang G.Q."/>
            <person name="Zhang D."/>
            <person name="Liu X.D."/>
            <person name="Xu X.Y."/>
            <person name="Sun W.H."/>
            <person name="Yu X."/>
            <person name="Zhu X."/>
            <person name="Wang Z.W."/>
            <person name="Zhao X."/>
            <person name="Zhong W.Y."/>
            <person name="Chen H."/>
            <person name="Yin W.L."/>
            <person name="Huang T."/>
            <person name="Niu S.C."/>
            <person name="Liu Z.J."/>
        </authorList>
    </citation>
    <scope>NUCLEOTIDE SEQUENCE [LARGE SCALE GENOMIC DNA]</scope>
    <source>
        <strain evidence="2">Lindl</strain>
    </source>
</reference>
<protein>
    <submittedName>
        <fullName evidence="2">Uncharacterized protein</fullName>
    </submittedName>
</protein>
<feature type="compositionally biased region" description="Basic and acidic residues" evidence="1">
    <location>
        <begin position="188"/>
        <end position="200"/>
    </location>
</feature>
<name>A0AAV7H534_DENCH</name>
<sequence length="200" mass="21995">MDHHPPLPTSPTSWPSFCSQPLATGDDSHSAEELRQALLRTTLELESTRFIAHEELRRLEAHAHHLSHLLDLASRERDEARLHAHTLLLLLDHRHRPAPASSSSEDESSPAAAAAAVAEEEMEAAARKRGLPEKGRLLEAVMRAGPLLQTLMLAGPLPEWRHPPPAMQGFEIPPVALMNAGGRRSRKGSPELDSENKVSF</sequence>
<gene>
    <name evidence="2" type="ORF">IEQ34_007776</name>
</gene>
<keyword evidence="3" id="KW-1185">Reference proteome</keyword>
<dbReference type="AlphaFoldDB" id="A0AAV7H534"/>
<accession>A0AAV7H534</accession>
<dbReference type="EMBL" id="JAGFBR010000008">
    <property type="protein sequence ID" value="KAH0463194.1"/>
    <property type="molecule type" value="Genomic_DNA"/>
</dbReference>
<comment type="caution">
    <text evidence="2">The sequence shown here is derived from an EMBL/GenBank/DDBJ whole genome shotgun (WGS) entry which is preliminary data.</text>
</comment>
<organism evidence="2 3">
    <name type="scientific">Dendrobium chrysotoxum</name>
    <name type="common">Orchid</name>
    <dbReference type="NCBI Taxonomy" id="161865"/>
    <lineage>
        <taxon>Eukaryota</taxon>
        <taxon>Viridiplantae</taxon>
        <taxon>Streptophyta</taxon>
        <taxon>Embryophyta</taxon>
        <taxon>Tracheophyta</taxon>
        <taxon>Spermatophyta</taxon>
        <taxon>Magnoliopsida</taxon>
        <taxon>Liliopsida</taxon>
        <taxon>Asparagales</taxon>
        <taxon>Orchidaceae</taxon>
        <taxon>Epidendroideae</taxon>
        <taxon>Malaxideae</taxon>
        <taxon>Dendrobiinae</taxon>
        <taxon>Dendrobium</taxon>
    </lineage>
</organism>
<dbReference type="PANTHER" id="PTHR33431:SF3">
    <property type="entry name" value="ENABLED-LIKE PROTEIN (DUF1635)"/>
    <property type="match status" value="1"/>
</dbReference>
<dbReference type="Pfam" id="PF07795">
    <property type="entry name" value="DUF1635"/>
    <property type="match status" value="1"/>
</dbReference>
<evidence type="ECO:0000313" key="2">
    <source>
        <dbReference type="EMBL" id="KAH0463194.1"/>
    </source>
</evidence>